<evidence type="ECO:0000256" key="3">
    <source>
        <dbReference type="ARBA" id="ARBA00020170"/>
    </source>
</evidence>
<dbReference type="Pfam" id="PF02463">
    <property type="entry name" value="SMC_N"/>
    <property type="match status" value="1"/>
</dbReference>
<dbReference type="Gene3D" id="1.20.1050.90">
    <property type="entry name" value="RecF/RecN/SMC, N-terminal domain"/>
    <property type="match status" value="1"/>
</dbReference>
<proteinExistence type="inferred from homology"/>
<dbReference type="InterPro" id="IPR018078">
    <property type="entry name" value="DNA-binding_RecF_CS"/>
</dbReference>
<dbReference type="InterPro" id="IPR003395">
    <property type="entry name" value="RecF/RecN/SMC_N"/>
</dbReference>
<dbReference type="STRING" id="266128.ABB25_01405"/>
<keyword evidence="5 9" id="KW-0235">DNA replication</keyword>
<dbReference type="InterPro" id="IPR001238">
    <property type="entry name" value="DNA-binding_RecF"/>
</dbReference>
<gene>
    <name evidence="9" type="primary">recF</name>
    <name evidence="12" type="ORF">ABB25_01405</name>
</gene>
<reference evidence="12 13" key="1">
    <citation type="submission" date="2015-05" db="EMBL/GenBank/DDBJ databases">
        <title>Genome sequencing and analysis of members of genus Stenotrophomonas.</title>
        <authorList>
            <person name="Patil P.P."/>
            <person name="Midha S."/>
            <person name="Patil P.B."/>
        </authorList>
    </citation>
    <scope>NUCLEOTIDE SEQUENCE [LARGE SCALE GENOMIC DNA]</scope>
    <source>
        <strain evidence="12 13">DSM 17805</strain>
    </source>
</reference>
<evidence type="ECO:0000256" key="10">
    <source>
        <dbReference type="RuleBase" id="RU000578"/>
    </source>
</evidence>
<dbReference type="GO" id="GO:0006260">
    <property type="term" value="P:DNA replication"/>
    <property type="evidence" value="ECO:0007669"/>
    <property type="project" value="UniProtKB-UniRule"/>
</dbReference>
<evidence type="ECO:0000256" key="8">
    <source>
        <dbReference type="ARBA" id="ARBA00023125"/>
    </source>
</evidence>
<dbReference type="GO" id="GO:0006302">
    <property type="term" value="P:double-strand break repair"/>
    <property type="evidence" value="ECO:0007669"/>
    <property type="project" value="TreeGrafter"/>
</dbReference>
<dbReference type="HAMAP" id="MF_00365">
    <property type="entry name" value="RecF"/>
    <property type="match status" value="1"/>
</dbReference>
<evidence type="ECO:0000256" key="6">
    <source>
        <dbReference type="ARBA" id="ARBA00022741"/>
    </source>
</evidence>
<feature type="binding site" evidence="9">
    <location>
        <begin position="30"/>
        <end position="37"/>
    </location>
    <ligand>
        <name>ATP</name>
        <dbReference type="ChEBI" id="CHEBI:30616"/>
    </ligand>
</feature>
<dbReference type="SUPFAM" id="SSF52540">
    <property type="entry name" value="P-loop containing nucleoside triphosphate hydrolases"/>
    <property type="match status" value="1"/>
</dbReference>
<dbReference type="Gene3D" id="3.40.50.300">
    <property type="entry name" value="P-loop containing nucleotide triphosphate hydrolases"/>
    <property type="match status" value="1"/>
</dbReference>
<evidence type="ECO:0000256" key="5">
    <source>
        <dbReference type="ARBA" id="ARBA00022705"/>
    </source>
</evidence>
<dbReference type="InterPro" id="IPR042174">
    <property type="entry name" value="RecF_2"/>
</dbReference>
<accession>A0A0R0C5G0</accession>
<evidence type="ECO:0000259" key="11">
    <source>
        <dbReference type="Pfam" id="PF02463"/>
    </source>
</evidence>
<dbReference type="PROSITE" id="PS00617">
    <property type="entry name" value="RECF_1"/>
    <property type="match status" value="1"/>
</dbReference>
<comment type="function">
    <text evidence="9 10">The RecF protein is involved in DNA metabolism; it is required for DNA replication and normal SOS inducibility. RecF binds preferentially to single-stranded, linear DNA. It also seems to bind ATP.</text>
</comment>
<evidence type="ECO:0000256" key="1">
    <source>
        <dbReference type="ARBA" id="ARBA00004496"/>
    </source>
</evidence>
<evidence type="ECO:0000256" key="9">
    <source>
        <dbReference type="HAMAP-Rule" id="MF_00365"/>
    </source>
</evidence>
<organism evidence="12 13">
    <name type="scientific">Stenotrophomonas koreensis</name>
    <dbReference type="NCBI Taxonomy" id="266128"/>
    <lineage>
        <taxon>Bacteria</taxon>
        <taxon>Pseudomonadati</taxon>
        <taxon>Pseudomonadota</taxon>
        <taxon>Gammaproteobacteria</taxon>
        <taxon>Lysobacterales</taxon>
        <taxon>Lysobacteraceae</taxon>
        <taxon>Stenotrophomonas</taxon>
    </lineage>
</organism>
<dbReference type="GO" id="GO:0009432">
    <property type="term" value="P:SOS response"/>
    <property type="evidence" value="ECO:0007669"/>
    <property type="project" value="UniProtKB-UniRule"/>
</dbReference>
<keyword evidence="13" id="KW-1185">Reference proteome</keyword>
<keyword evidence="7 9" id="KW-0067">ATP-binding</keyword>
<dbReference type="PROSITE" id="PS00618">
    <property type="entry name" value="RECF_2"/>
    <property type="match status" value="1"/>
</dbReference>
<keyword evidence="9 10" id="KW-0742">SOS response</keyword>
<feature type="domain" description="RecF/RecN/SMC N-terminal" evidence="11">
    <location>
        <begin position="3"/>
        <end position="338"/>
    </location>
</feature>
<dbReference type="PANTHER" id="PTHR32182:SF0">
    <property type="entry name" value="DNA REPLICATION AND REPAIR PROTEIN RECF"/>
    <property type="match status" value="1"/>
</dbReference>
<evidence type="ECO:0000313" key="13">
    <source>
        <dbReference type="Proteomes" id="UP000051254"/>
    </source>
</evidence>
<comment type="subcellular location">
    <subcellularLocation>
        <location evidence="1 9 10">Cytoplasm</location>
    </subcellularLocation>
</comment>
<dbReference type="PATRIC" id="fig|266128.3.peg.1759"/>
<dbReference type="OrthoDB" id="9803889at2"/>
<name>A0A0R0C5G0_9GAMM</name>
<dbReference type="GO" id="GO:0000731">
    <property type="term" value="P:DNA synthesis involved in DNA repair"/>
    <property type="evidence" value="ECO:0007669"/>
    <property type="project" value="TreeGrafter"/>
</dbReference>
<evidence type="ECO:0000256" key="2">
    <source>
        <dbReference type="ARBA" id="ARBA00008016"/>
    </source>
</evidence>
<keyword evidence="6 9" id="KW-0547">Nucleotide-binding</keyword>
<dbReference type="AlphaFoldDB" id="A0A0R0C5G0"/>
<dbReference type="EMBL" id="LDJH01000003">
    <property type="protein sequence ID" value="KRG60467.1"/>
    <property type="molecule type" value="Genomic_DNA"/>
</dbReference>
<keyword evidence="9 10" id="KW-0234">DNA repair</keyword>
<keyword evidence="4 9" id="KW-0963">Cytoplasm</keyword>
<protein>
    <recommendedName>
        <fullName evidence="3 9">DNA replication and repair protein RecF</fullName>
    </recommendedName>
</protein>
<dbReference type="PANTHER" id="PTHR32182">
    <property type="entry name" value="DNA REPLICATION AND REPAIR PROTEIN RECF"/>
    <property type="match status" value="1"/>
</dbReference>
<dbReference type="GO" id="GO:0005737">
    <property type="term" value="C:cytoplasm"/>
    <property type="evidence" value="ECO:0007669"/>
    <property type="project" value="UniProtKB-SubCell"/>
</dbReference>
<dbReference type="RefSeq" id="WP_057662645.1">
    <property type="nucleotide sequence ID" value="NZ_LDJH01000003.1"/>
</dbReference>
<keyword evidence="9 10" id="KW-0227">DNA damage</keyword>
<keyword evidence="8 9" id="KW-0238">DNA-binding</keyword>
<evidence type="ECO:0000313" key="12">
    <source>
        <dbReference type="EMBL" id="KRG60467.1"/>
    </source>
</evidence>
<dbReference type="InterPro" id="IPR027417">
    <property type="entry name" value="P-loop_NTPase"/>
</dbReference>
<dbReference type="GO" id="GO:0005524">
    <property type="term" value="F:ATP binding"/>
    <property type="evidence" value="ECO:0007669"/>
    <property type="project" value="UniProtKB-UniRule"/>
</dbReference>
<evidence type="ECO:0000256" key="4">
    <source>
        <dbReference type="ARBA" id="ARBA00022490"/>
    </source>
</evidence>
<evidence type="ECO:0000256" key="7">
    <source>
        <dbReference type="ARBA" id="ARBA00022840"/>
    </source>
</evidence>
<dbReference type="NCBIfam" id="TIGR00611">
    <property type="entry name" value="recf"/>
    <property type="match status" value="1"/>
</dbReference>
<sequence>MQVERVVLGQFRRFQQGQWSPAAGINLLVGDNGIGKTSYLEALHLISYGRSFRGRVRDGLIRQGQGALEVFVQWQQMPADPSSQHRGGLRHTGNDWSARLDGEDVAQLGQLCAALAVVTFEPGSHGLISGGGEPRRRFLDWGLFHVQPGFTPLWRRYSRALKQRNALLKQGASRHALEAWDHELAQAGEPLTAARMNYIARLQEHVVDLAARLAPSLQIQAMEFQPGWRRHEMPLADALLLAQERDRSQGFTSVGPHRADWAVLYDGLAGREALSRGQAKLTALTCLLAQAADFSLERGYWPVLCLDDLGSELDRHHQGRILDFLQTTSAQVLVTATEVPPAFVARPVSVFHVEHDGGVLPGPGATGEGRGATLV</sequence>
<dbReference type="Proteomes" id="UP000051254">
    <property type="component" value="Unassembled WGS sequence"/>
</dbReference>
<comment type="caution">
    <text evidence="12">The sequence shown here is derived from an EMBL/GenBank/DDBJ whole genome shotgun (WGS) entry which is preliminary data.</text>
</comment>
<comment type="similarity">
    <text evidence="2 9 10">Belongs to the RecF family.</text>
</comment>
<dbReference type="GO" id="GO:0003697">
    <property type="term" value="F:single-stranded DNA binding"/>
    <property type="evidence" value="ECO:0007669"/>
    <property type="project" value="UniProtKB-UniRule"/>
</dbReference>